<keyword evidence="9 16" id="KW-0560">Oxidoreductase</keyword>
<dbReference type="PANTHER" id="PTHR31388:SF144">
    <property type="entry name" value="PEROXIDASE 67-RELATED"/>
    <property type="match status" value="1"/>
</dbReference>
<evidence type="ECO:0000256" key="6">
    <source>
        <dbReference type="ARBA" id="ARBA00022617"/>
    </source>
</evidence>
<evidence type="ECO:0000256" key="11">
    <source>
        <dbReference type="ARBA" id="ARBA00023157"/>
    </source>
</evidence>
<evidence type="ECO:0000259" key="17">
    <source>
        <dbReference type="PROSITE" id="PS50873"/>
    </source>
</evidence>
<dbReference type="GO" id="GO:0042744">
    <property type="term" value="P:hydrogen peroxide catabolic process"/>
    <property type="evidence" value="ECO:0007669"/>
    <property type="project" value="UniProtKB-KW"/>
</dbReference>
<feature type="binding site" evidence="13">
    <location>
        <position position="79"/>
    </location>
    <ligand>
        <name>substrate</name>
    </ligand>
</feature>
<comment type="subcellular location">
    <subcellularLocation>
        <location evidence="16">Secreted</location>
    </subcellularLocation>
</comment>
<name>A0A8S9JKF6_BRACR</name>
<keyword evidence="12" id="KW-0325">Glycoprotein</keyword>
<feature type="binding site" evidence="14">
    <location>
        <position position="165"/>
    </location>
    <ligand>
        <name>Ca(2+)</name>
        <dbReference type="ChEBI" id="CHEBI:29108"/>
        <label>2</label>
    </ligand>
</feature>
<evidence type="ECO:0000256" key="4">
    <source>
        <dbReference type="ARBA" id="ARBA00012313"/>
    </source>
</evidence>
<comment type="caution">
    <text evidence="18">The sequence shown here is derived from an EMBL/GenBank/DDBJ whole genome shotgun (WGS) entry which is preliminary data.</text>
</comment>
<dbReference type="EC" id="1.11.1.7" evidence="4 16"/>
<dbReference type="GO" id="GO:0046872">
    <property type="term" value="F:metal ion binding"/>
    <property type="evidence" value="ECO:0007669"/>
    <property type="project" value="UniProtKB-UniRule"/>
</dbReference>
<keyword evidence="8 14" id="KW-0106">Calcium</keyword>
<keyword evidence="16" id="KW-0964">Secreted</keyword>
<dbReference type="FunFam" id="1.10.420.10:FF:000006">
    <property type="entry name" value="Peroxidase"/>
    <property type="match status" value="2"/>
</dbReference>
<evidence type="ECO:0000256" key="1">
    <source>
        <dbReference type="ARBA" id="ARBA00000189"/>
    </source>
</evidence>
<sequence length="381" mass="41683">MGEKTAGPNNNSVRGFDVVDKIKSRVERLCPGVVSCADILAIIARDSVLLLDGPGWSVKLGRRDSTTASFTTANSGVIPPPTSTLDNLINRFRAQGLSSRDMVALSGAHTIGQARCVTFRDRIYNESNNIELSFALSRQRSCSAASGSSDNNEATLDIHSPGRFDLNYYRQLLNHRGLLTSDQVLYSGGSTDSLVVSYSRSLNAFYRDFVRASFTTANSGVIPPPTSTLDNLINRFRAQGLSSRDMVALSGAHTIGQARCVTFRDRIYNESNNIELSFALSRQRSCSAASGSSDNNEATLDIHSPGRFDLNYYRQLLNHRGLLTSDQVLYSGGSTDSLVVSYSRSLNAFYRDFVRGMVKMGDIKPLTGSNGEIRNNCRRPN</sequence>
<evidence type="ECO:0000256" key="15">
    <source>
        <dbReference type="PIRSR" id="PIRSR600823-5"/>
    </source>
</evidence>
<dbReference type="Proteomes" id="UP000712281">
    <property type="component" value="Unassembled WGS sequence"/>
</dbReference>
<evidence type="ECO:0000256" key="7">
    <source>
        <dbReference type="ARBA" id="ARBA00022723"/>
    </source>
</evidence>
<feature type="binding site" evidence="14">
    <location>
        <position position="157"/>
    </location>
    <ligand>
        <name>Ca(2+)</name>
        <dbReference type="ChEBI" id="CHEBI:29108"/>
        <label>2</label>
    </ligand>
</feature>
<evidence type="ECO:0000256" key="5">
    <source>
        <dbReference type="ARBA" id="ARBA00022559"/>
    </source>
</evidence>
<dbReference type="PANTHER" id="PTHR31388">
    <property type="entry name" value="PEROXIDASE 72-RELATED"/>
    <property type="match status" value="1"/>
</dbReference>
<feature type="disulfide bond" evidence="15">
    <location>
        <begin position="116"/>
        <end position="142"/>
    </location>
</feature>
<feature type="binding site" evidence="14">
    <location>
        <position position="110"/>
    </location>
    <ligand>
        <name>Ca(2+)</name>
        <dbReference type="ChEBI" id="CHEBI:29108"/>
        <label>2</label>
    </ligand>
</feature>
<organism evidence="18 19">
    <name type="scientific">Brassica cretica</name>
    <name type="common">Mustard</name>
    <dbReference type="NCBI Taxonomy" id="69181"/>
    <lineage>
        <taxon>Eukaryota</taxon>
        <taxon>Viridiplantae</taxon>
        <taxon>Streptophyta</taxon>
        <taxon>Embryophyta</taxon>
        <taxon>Tracheophyta</taxon>
        <taxon>Spermatophyta</taxon>
        <taxon>Magnoliopsida</taxon>
        <taxon>eudicotyledons</taxon>
        <taxon>Gunneridae</taxon>
        <taxon>Pentapetalae</taxon>
        <taxon>rosids</taxon>
        <taxon>malvids</taxon>
        <taxon>Brassicales</taxon>
        <taxon>Brassicaceae</taxon>
        <taxon>Brassiceae</taxon>
        <taxon>Brassica</taxon>
    </lineage>
</organism>
<dbReference type="Pfam" id="PF00141">
    <property type="entry name" value="peroxidase"/>
    <property type="match status" value="2"/>
</dbReference>
<feature type="binding site" evidence="14">
    <location>
        <position position="3"/>
    </location>
    <ligand>
        <name>Ca(2+)</name>
        <dbReference type="ChEBI" id="CHEBI:29108"/>
        <label>1</label>
    </ligand>
</feature>
<feature type="binding site" description="axial binding residue" evidence="14">
    <location>
        <position position="109"/>
    </location>
    <ligand>
        <name>heme b</name>
        <dbReference type="ChEBI" id="CHEBI:60344"/>
    </ligand>
    <ligandPart>
        <name>Fe</name>
        <dbReference type="ChEBI" id="CHEBI:18248"/>
    </ligandPart>
</feature>
<comment type="function">
    <text evidence="2">Removal of H(2)O(2), oxidation of toxic reductants, biosynthesis and degradation of lignin, suberization, auxin catabolism, response to environmental stresses such as wounding, pathogen attack and oxidative stress. These functions might be dependent on each isozyme/isoform in each plant tissue.</text>
</comment>
<evidence type="ECO:0000256" key="14">
    <source>
        <dbReference type="PIRSR" id="PIRSR600823-3"/>
    </source>
</evidence>
<keyword evidence="10 14" id="KW-0408">Iron</keyword>
<dbReference type="PROSITE" id="PS50873">
    <property type="entry name" value="PEROXIDASE_4"/>
    <property type="match status" value="1"/>
</dbReference>
<dbReference type="InterPro" id="IPR000823">
    <property type="entry name" value="Peroxidase_pln"/>
</dbReference>
<dbReference type="GO" id="GO:0005576">
    <property type="term" value="C:extracellular region"/>
    <property type="evidence" value="ECO:0007669"/>
    <property type="project" value="UniProtKB-SubCell"/>
</dbReference>
<comment type="similarity">
    <text evidence="16">Belongs to the peroxidase family. Classical plant (class III) peroxidase subfamily.</text>
</comment>
<evidence type="ECO:0000256" key="13">
    <source>
        <dbReference type="PIRSR" id="PIRSR600823-2"/>
    </source>
</evidence>
<dbReference type="PROSITE" id="PS00435">
    <property type="entry name" value="PEROXIDASE_1"/>
    <property type="match status" value="2"/>
</dbReference>
<accession>A0A8S9JKF6</accession>
<proteinExistence type="inferred from homology"/>
<evidence type="ECO:0000256" key="9">
    <source>
        <dbReference type="ARBA" id="ARBA00023002"/>
    </source>
</evidence>
<dbReference type="AlphaFoldDB" id="A0A8S9JKF6"/>
<feature type="domain" description="Plant heme peroxidase family profile" evidence="17">
    <location>
        <begin position="1"/>
        <end position="381"/>
    </location>
</feature>
<keyword evidence="5 16" id="KW-0575">Peroxidase</keyword>
<evidence type="ECO:0000256" key="16">
    <source>
        <dbReference type="RuleBase" id="RU362060"/>
    </source>
</evidence>
<dbReference type="GO" id="GO:0020037">
    <property type="term" value="F:heme binding"/>
    <property type="evidence" value="ECO:0007669"/>
    <property type="project" value="UniProtKB-UniRule"/>
</dbReference>
<keyword evidence="6 16" id="KW-0349">Heme</keyword>
<dbReference type="SUPFAM" id="SSF48113">
    <property type="entry name" value="Heme-dependent peroxidases"/>
    <property type="match status" value="2"/>
</dbReference>
<gene>
    <name evidence="18" type="ORF">F2Q68_00000880</name>
</gene>
<dbReference type="GO" id="GO:0140825">
    <property type="term" value="F:lactoperoxidase activity"/>
    <property type="evidence" value="ECO:0007669"/>
    <property type="project" value="UniProtKB-EC"/>
</dbReference>
<comment type="catalytic activity">
    <reaction evidence="1 16">
        <text>2 a phenolic donor + H2O2 = 2 a phenolic radical donor + 2 H2O</text>
        <dbReference type="Rhea" id="RHEA:56136"/>
        <dbReference type="ChEBI" id="CHEBI:15377"/>
        <dbReference type="ChEBI" id="CHEBI:16240"/>
        <dbReference type="ChEBI" id="CHEBI:139520"/>
        <dbReference type="ChEBI" id="CHEBI:139521"/>
        <dbReference type="EC" id="1.11.1.7"/>
    </reaction>
</comment>
<dbReference type="EMBL" id="QGKW02001660">
    <property type="protein sequence ID" value="KAF2582555.1"/>
    <property type="molecule type" value="Genomic_DNA"/>
</dbReference>
<dbReference type="InterPro" id="IPR019793">
    <property type="entry name" value="Peroxidases_heam-ligand_BS"/>
</dbReference>
<evidence type="ECO:0000256" key="12">
    <source>
        <dbReference type="ARBA" id="ARBA00023180"/>
    </source>
</evidence>
<evidence type="ECO:0000256" key="3">
    <source>
        <dbReference type="ARBA" id="ARBA00006873"/>
    </source>
</evidence>
<keyword evidence="11 15" id="KW-1015">Disulfide bond</keyword>
<protein>
    <recommendedName>
        <fullName evidence="4 16">Peroxidase</fullName>
        <ecNumber evidence="4 16">1.11.1.7</ecNumber>
    </recommendedName>
</protein>
<evidence type="ECO:0000313" key="19">
    <source>
        <dbReference type="Proteomes" id="UP000712281"/>
    </source>
</evidence>
<evidence type="ECO:0000256" key="2">
    <source>
        <dbReference type="ARBA" id="ARBA00002322"/>
    </source>
</evidence>
<keyword evidence="16" id="KW-0376">Hydrogen peroxide</keyword>
<dbReference type="PRINTS" id="PR00461">
    <property type="entry name" value="PLPEROXIDASE"/>
</dbReference>
<comment type="similarity">
    <text evidence="3">Belongs to the peroxidase family. Ascorbate peroxidase subfamily.</text>
</comment>
<evidence type="ECO:0000313" key="18">
    <source>
        <dbReference type="EMBL" id="KAF2582555.1"/>
    </source>
</evidence>
<evidence type="ECO:0000256" key="10">
    <source>
        <dbReference type="ARBA" id="ARBA00023004"/>
    </source>
</evidence>
<evidence type="ECO:0000256" key="8">
    <source>
        <dbReference type="ARBA" id="ARBA00022837"/>
    </source>
</evidence>
<dbReference type="GO" id="GO:0006979">
    <property type="term" value="P:response to oxidative stress"/>
    <property type="evidence" value="ECO:0007669"/>
    <property type="project" value="UniProtKB-UniRule"/>
</dbReference>
<dbReference type="Gene3D" id="1.10.520.10">
    <property type="match status" value="1"/>
</dbReference>
<dbReference type="InterPro" id="IPR010255">
    <property type="entry name" value="Haem_peroxidase_sf"/>
</dbReference>
<keyword evidence="7 14" id="KW-0479">Metal-binding</keyword>
<dbReference type="Gene3D" id="1.10.420.10">
    <property type="entry name" value="Peroxidase, domain 2"/>
    <property type="match status" value="2"/>
</dbReference>
<dbReference type="PRINTS" id="PR00458">
    <property type="entry name" value="PEROXIDASE"/>
</dbReference>
<reference evidence="18" key="1">
    <citation type="submission" date="2019-12" db="EMBL/GenBank/DDBJ databases">
        <title>Genome sequencing and annotation of Brassica cretica.</title>
        <authorList>
            <person name="Studholme D.J."/>
            <person name="Sarris P.F."/>
        </authorList>
    </citation>
    <scope>NUCLEOTIDE SEQUENCE</scope>
    <source>
        <strain evidence="18">PFS-001/15</strain>
        <tissue evidence="18">Leaf</tissue>
    </source>
</reference>
<dbReference type="InterPro" id="IPR002016">
    <property type="entry name" value="Haem_peroxidase"/>
</dbReference>
<comment type="cofactor">
    <cofactor evidence="14 16">
        <name>Ca(2+)</name>
        <dbReference type="ChEBI" id="CHEBI:29108"/>
    </cofactor>
    <text evidence="14 16">Binds 2 calcium ions per subunit.</text>
</comment>
<comment type="cofactor">
    <cofactor evidence="14 16">
        <name>heme b</name>
        <dbReference type="ChEBI" id="CHEBI:60344"/>
    </cofactor>
    <text evidence="14 16">Binds 1 heme b (iron(II)-protoporphyrin IX) group per subunit.</text>
</comment>